<evidence type="ECO:0000256" key="1">
    <source>
        <dbReference type="SAM" id="MobiDB-lite"/>
    </source>
</evidence>
<dbReference type="InterPro" id="IPR028124">
    <property type="entry name" value="SMAP_dom"/>
</dbReference>
<dbReference type="GeneID" id="108496570"/>
<dbReference type="AlphaFoldDB" id="A0A6J0H478"/>
<dbReference type="OrthoDB" id="9451331at2759"/>
<organism evidence="3 5">
    <name type="scientific">Lepidothrix coronata</name>
    <name type="common">blue-crowned manakin</name>
    <dbReference type="NCBI Taxonomy" id="321398"/>
    <lineage>
        <taxon>Eukaryota</taxon>
        <taxon>Metazoa</taxon>
        <taxon>Chordata</taxon>
        <taxon>Craniata</taxon>
        <taxon>Vertebrata</taxon>
        <taxon>Euteleostomi</taxon>
        <taxon>Archelosauria</taxon>
        <taxon>Archosauria</taxon>
        <taxon>Dinosauria</taxon>
        <taxon>Saurischia</taxon>
        <taxon>Theropoda</taxon>
        <taxon>Coelurosauria</taxon>
        <taxon>Aves</taxon>
        <taxon>Neognathae</taxon>
        <taxon>Neoaves</taxon>
        <taxon>Telluraves</taxon>
        <taxon>Australaves</taxon>
        <taxon>Passeriformes</taxon>
        <taxon>Pipridae</taxon>
        <taxon>Lepidothrix</taxon>
    </lineage>
</organism>
<feature type="compositionally biased region" description="Basic and acidic residues" evidence="1">
    <location>
        <begin position="444"/>
        <end position="453"/>
    </location>
</feature>
<evidence type="ECO:0000259" key="2">
    <source>
        <dbReference type="Pfam" id="PF15477"/>
    </source>
</evidence>
<keyword evidence="3" id="KW-1185">Reference proteome</keyword>
<proteinExistence type="predicted"/>
<accession>A0A6J0H478</accession>
<protein>
    <submittedName>
        <fullName evidence="4 5">Lysine-rich nucleolar protein 1 isoform X1</fullName>
    </submittedName>
</protein>
<dbReference type="RefSeq" id="XP_017668884.1">
    <property type="nucleotide sequence ID" value="XM_017813395.1"/>
</dbReference>
<evidence type="ECO:0000313" key="5">
    <source>
        <dbReference type="RefSeq" id="XP_017668885.1"/>
    </source>
</evidence>
<dbReference type="PANTHER" id="PTHR22426:SF1">
    <property type="entry name" value="LYSINE-RICH NUCLEOLAR PROTEIN 1"/>
    <property type="match status" value="1"/>
</dbReference>
<dbReference type="CTD" id="400506"/>
<name>A0A6J0H478_9PASS</name>
<dbReference type="Pfam" id="PF15477">
    <property type="entry name" value="SMAP"/>
    <property type="match status" value="1"/>
</dbReference>
<feature type="compositionally biased region" description="Polar residues" evidence="1">
    <location>
        <begin position="368"/>
        <end position="381"/>
    </location>
</feature>
<feature type="region of interest" description="Disordered" evidence="1">
    <location>
        <begin position="54"/>
        <end position="81"/>
    </location>
</feature>
<feature type="compositionally biased region" description="Basic and acidic residues" evidence="1">
    <location>
        <begin position="188"/>
        <end position="197"/>
    </location>
</feature>
<feature type="compositionally biased region" description="Basic and acidic residues" evidence="1">
    <location>
        <begin position="385"/>
        <end position="403"/>
    </location>
</feature>
<dbReference type="PANTHER" id="PTHR22426">
    <property type="entry name" value="ARGININE_SERINE-RICH COILED-COIL PROTEIN 2"/>
    <property type="match status" value="1"/>
</dbReference>
<feature type="compositionally biased region" description="Basic residues" evidence="1">
    <location>
        <begin position="66"/>
        <end position="78"/>
    </location>
</feature>
<gene>
    <name evidence="4 5" type="primary">KNOP1</name>
</gene>
<feature type="region of interest" description="Disordered" evidence="1">
    <location>
        <begin position="179"/>
        <end position="198"/>
    </location>
</feature>
<feature type="domain" description="Small acidic protein-like" evidence="2">
    <location>
        <begin position="517"/>
        <end position="590"/>
    </location>
</feature>
<evidence type="ECO:0000313" key="4">
    <source>
        <dbReference type="RefSeq" id="XP_017668884.1"/>
    </source>
</evidence>
<feature type="region of interest" description="Disordered" evidence="1">
    <location>
        <begin position="120"/>
        <end position="139"/>
    </location>
</feature>
<dbReference type="Proteomes" id="UP000504624">
    <property type="component" value="Unplaced"/>
</dbReference>
<evidence type="ECO:0000313" key="3">
    <source>
        <dbReference type="Proteomes" id="UP000504624"/>
    </source>
</evidence>
<feature type="region of interest" description="Disordered" evidence="1">
    <location>
        <begin position="212"/>
        <end position="457"/>
    </location>
</feature>
<reference evidence="4 5" key="1">
    <citation type="submission" date="2025-04" db="UniProtKB">
        <authorList>
            <consortium name="RefSeq"/>
        </authorList>
    </citation>
    <scope>IDENTIFICATION</scope>
</reference>
<sequence>MIIKKKRKELHEEPIQKKKNVKTVIKIEEDVPTVIKIKKDDRLETKTKIRKKGHFKDECLDQSQPKNKKKKNKKKKVGSKLLKEAQSESFVIVKAHLDSKLQEESEEQIKILKKKKKKVPCHSSLGEDNENSGMELSNYPTDDIKKTEFSFKKTKKDTALNLELDGEITRKKKKKIKSSFSLQNIQDSEQKQSERVCKKPHKYISQEVAFTGENHDTHNVQSDGESCVRKKKRKKKDKSDSFLPLVDNEDNISGVPGRPIALSDFRKRKKQNSWEITLTNREEEDAGSIKETKKNKNRSKCVSSSACEDQLDCNHSIPDKYLPAQQEVDSEEEKLSGKKSRKNFKGSNEVTKKKKKKKIHKEEEETTYSKVALNNDSASKNQKIRLPERNKKNKGSEMERAERVAGNAVDGALCSSNHMLCDRKGKKRKKAPPQDLAEQPGSEADTKKTKIITEDTGNESLEHLDGVIIVQEKKGNCDEVNIDKVRRQALQEEIDRESGKTKVFSSKVGQDTKFGQWSTAAFRSSEEEMKFFRLMGGFKKGSGPIQNLSATTNKPNMALNREGQEKLQQALKMEFDKAMDLKQHRGIGLGFQPTASKKGYIDKYTSRSIKFED</sequence>
<dbReference type="RefSeq" id="XP_017668885.1">
    <property type="nucleotide sequence ID" value="XM_017813396.1"/>
</dbReference>